<dbReference type="Proteomes" id="UP000321199">
    <property type="component" value="Chromosome"/>
</dbReference>
<feature type="domain" description="ParB-like N-terminal" evidence="3">
    <location>
        <begin position="30"/>
        <end position="127"/>
    </location>
</feature>
<dbReference type="SUPFAM" id="SSF110849">
    <property type="entry name" value="ParB/Sulfiredoxin"/>
    <property type="match status" value="1"/>
</dbReference>
<accession>A0A5B8RWX3</accession>
<feature type="compositionally biased region" description="Low complexity" evidence="2">
    <location>
        <begin position="657"/>
        <end position="669"/>
    </location>
</feature>
<organism evidence="4 5">
    <name type="scientific">Comamonas flocculans</name>
    <dbReference type="NCBI Taxonomy" id="2597701"/>
    <lineage>
        <taxon>Bacteria</taxon>
        <taxon>Pseudomonadati</taxon>
        <taxon>Pseudomonadota</taxon>
        <taxon>Betaproteobacteria</taxon>
        <taxon>Burkholderiales</taxon>
        <taxon>Comamonadaceae</taxon>
        <taxon>Comamonas</taxon>
    </lineage>
</organism>
<dbReference type="Gene3D" id="3.90.1530.30">
    <property type="match status" value="1"/>
</dbReference>
<dbReference type="PANTHER" id="PTHR33375:SF7">
    <property type="entry name" value="CHROMOSOME 2-PARTITIONING PROTEIN PARB-RELATED"/>
    <property type="match status" value="1"/>
</dbReference>
<feature type="region of interest" description="Disordered" evidence="2">
    <location>
        <begin position="657"/>
        <end position="688"/>
    </location>
</feature>
<evidence type="ECO:0000313" key="4">
    <source>
        <dbReference type="EMBL" id="QEA12307.1"/>
    </source>
</evidence>
<feature type="region of interest" description="Disordered" evidence="2">
    <location>
        <begin position="422"/>
        <end position="446"/>
    </location>
</feature>
<dbReference type="InterPro" id="IPR003115">
    <property type="entry name" value="ParB_N"/>
</dbReference>
<reference evidence="4 5" key="1">
    <citation type="submission" date="2019-07" db="EMBL/GenBank/DDBJ databases">
        <title>Complete genome sequence of Comamonas sp. NLF 7-7 isolated from livestock.</title>
        <authorList>
            <person name="Kim D.H."/>
            <person name="Kim J.G."/>
        </authorList>
    </citation>
    <scope>NUCLEOTIDE SEQUENCE [LARGE SCALE GENOMIC DNA]</scope>
    <source>
        <strain evidence="4 5">NLF 7-7</strain>
    </source>
</reference>
<dbReference type="Gene3D" id="1.10.10.2830">
    <property type="match status" value="1"/>
</dbReference>
<dbReference type="RefSeq" id="WP_146911904.1">
    <property type="nucleotide sequence ID" value="NZ_CP042344.1"/>
</dbReference>
<dbReference type="KEGG" id="cof:FOZ74_04225"/>
<gene>
    <name evidence="4" type="ORF">FOZ74_04225</name>
</gene>
<dbReference type="SMART" id="SM00470">
    <property type="entry name" value="ParB"/>
    <property type="match status" value="1"/>
</dbReference>
<dbReference type="Pfam" id="PF02195">
    <property type="entry name" value="ParB_N"/>
    <property type="match status" value="1"/>
</dbReference>
<dbReference type="OrthoDB" id="9813122at2"/>
<dbReference type="InterPro" id="IPR036086">
    <property type="entry name" value="ParB/Sulfiredoxin_sf"/>
</dbReference>
<evidence type="ECO:0000256" key="1">
    <source>
        <dbReference type="SAM" id="Coils"/>
    </source>
</evidence>
<dbReference type="AlphaFoldDB" id="A0A5B8RWX3"/>
<feature type="compositionally biased region" description="Acidic residues" evidence="2">
    <location>
        <begin position="670"/>
        <end position="679"/>
    </location>
</feature>
<protein>
    <submittedName>
        <fullName evidence="4">ParB/RepB/Spo0J family partition protein</fullName>
    </submittedName>
</protein>
<evidence type="ECO:0000313" key="5">
    <source>
        <dbReference type="Proteomes" id="UP000321199"/>
    </source>
</evidence>
<evidence type="ECO:0000259" key="3">
    <source>
        <dbReference type="SMART" id="SM00470"/>
    </source>
</evidence>
<dbReference type="GO" id="GO:0005694">
    <property type="term" value="C:chromosome"/>
    <property type="evidence" value="ECO:0007669"/>
    <property type="project" value="TreeGrafter"/>
</dbReference>
<dbReference type="PANTHER" id="PTHR33375">
    <property type="entry name" value="CHROMOSOME-PARTITIONING PROTEIN PARB-RELATED"/>
    <property type="match status" value="1"/>
</dbReference>
<sequence>MNAITQTEARAVNAATAIPLEAADPTKNLILVPLSRLVLRPTGRNVRKTPRMSIPELAASIQRVGLLQNLIVIASADGEHYEVVAGGRRLAALKLLAKKHRISKEWEVPCLLVADGTARTASLTENVQREAMHPADQFEAFAALVAEGRPIEDIAADFSVTPLVVQRRLKLANVSPRLMADYRADAVSLDQLMALAITDDHAAQEAAFYDAPTWQRQPSALRERLTEREIDAYRHPLVRFVGLDTYEAAGGGVRRDLFAEGDAGVYLTDAALLERQAQDKLAGIAAEVKAEGWAWVDAAPAVTHADLHAFQRAPRERREPTKREAQRIEKLQSKMQELAAAVDDALEAEDEDKADALQEEGEAVGEQLQALEDGLQDYSPTVKAAAGAIVTIDRNGQAVIHRGLMREAEAKALRTLERLRQGFSGEDAGNDDEGEDGDGDGQPKTATMSDRLAQRLSAHRTAALQIEVARHPQVALAALVHGMVQTVLQGSRYGHDLPLGVSLKVQDRLEGMAPDWPESPAAVALRELQQVAGEALPEDSAELFAALLAKSQDELVRLLAVCVAVTVDVVTPRATRQRPGEELAQAVGLDMAAWWKPTDEGYFRHVPKAAILEAVEQFAPSHVTRLAKLKKADIASEAERLADGTGWMPAIFATEGTQEATQAEPQAQDDATEDAEAMADESAVALAA</sequence>
<evidence type="ECO:0000256" key="2">
    <source>
        <dbReference type="SAM" id="MobiDB-lite"/>
    </source>
</evidence>
<dbReference type="InterPro" id="IPR050336">
    <property type="entry name" value="Chromosome_partition/occlusion"/>
</dbReference>
<keyword evidence="1" id="KW-0175">Coiled coil</keyword>
<name>A0A5B8RWX3_9BURK</name>
<dbReference type="CDD" id="cd16406">
    <property type="entry name" value="ParB_N_like"/>
    <property type="match status" value="1"/>
</dbReference>
<dbReference type="EMBL" id="CP042344">
    <property type="protein sequence ID" value="QEA12307.1"/>
    <property type="molecule type" value="Genomic_DNA"/>
</dbReference>
<feature type="coiled-coil region" evidence="1">
    <location>
        <begin position="321"/>
        <end position="351"/>
    </location>
</feature>
<dbReference type="SUPFAM" id="SSF109709">
    <property type="entry name" value="KorB DNA-binding domain-like"/>
    <property type="match status" value="1"/>
</dbReference>
<proteinExistence type="predicted"/>
<dbReference type="GO" id="GO:0007059">
    <property type="term" value="P:chromosome segregation"/>
    <property type="evidence" value="ECO:0007669"/>
    <property type="project" value="TreeGrafter"/>
</dbReference>
<keyword evidence="5" id="KW-1185">Reference proteome</keyword>
<feature type="compositionally biased region" description="Acidic residues" evidence="2">
    <location>
        <begin position="428"/>
        <end position="439"/>
    </location>
</feature>